<reference evidence="3" key="1">
    <citation type="submission" date="2024-02" db="EMBL/GenBank/DDBJ databases">
        <authorList>
            <consortium name="ELIXIR-Norway"/>
            <consortium name="Elixir Norway"/>
        </authorList>
    </citation>
    <scope>NUCLEOTIDE SEQUENCE</scope>
</reference>
<feature type="signal peptide" evidence="2">
    <location>
        <begin position="1"/>
        <end position="18"/>
    </location>
</feature>
<dbReference type="Proteomes" id="UP001497444">
    <property type="component" value="Chromosome 6"/>
</dbReference>
<organism evidence="3 4">
    <name type="scientific">Sphagnum jensenii</name>
    <dbReference type="NCBI Taxonomy" id="128206"/>
    <lineage>
        <taxon>Eukaryota</taxon>
        <taxon>Viridiplantae</taxon>
        <taxon>Streptophyta</taxon>
        <taxon>Embryophyta</taxon>
        <taxon>Bryophyta</taxon>
        <taxon>Sphagnophytina</taxon>
        <taxon>Sphagnopsida</taxon>
        <taxon>Sphagnales</taxon>
        <taxon>Sphagnaceae</taxon>
        <taxon>Sphagnum</taxon>
    </lineage>
</organism>
<evidence type="ECO:0000256" key="2">
    <source>
        <dbReference type="SAM" id="SignalP"/>
    </source>
</evidence>
<dbReference type="PROSITE" id="PS51257">
    <property type="entry name" value="PROKAR_LIPOPROTEIN"/>
    <property type="match status" value="1"/>
</dbReference>
<feature type="chain" id="PRO_5046415465" description="Secreted protein" evidence="2">
    <location>
        <begin position="19"/>
        <end position="203"/>
    </location>
</feature>
<feature type="compositionally biased region" description="Polar residues" evidence="1">
    <location>
        <begin position="124"/>
        <end position="158"/>
    </location>
</feature>
<keyword evidence="2" id="KW-0732">Signal</keyword>
<evidence type="ECO:0000313" key="3">
    <source>
        <dbReference type="EMBL" id="CAK9274130.1"/>
    </source>
</evidence>
<gene>
    <name evidence="3" type="ORF">CSSPJE1EN1_LOCUS19608</name>
</gene>
<protein>
    <recommendedName>
        <fullName evidence="5">Secreted protein</fullName>
    </recommendedName>
</protein>
<keyword evidence="4" id="KW-1185">Reference proteome</keyword>
<evidence type="ECO:0000256" key="1">
    <source>
        <dbReference type="SAM" id="MobiDB-lite"/>
    </source>
</evidence>
<name>A0ABP0X4V9_9BRYO</name>
<sequence length="203" mass="22070">MWFRCRFLLVCIVALLSACLMSRRCPCFETKNGLTSLNQPQLQQHHIEKGSDEPQISSQVQQHHIEKGSDEPQISSQGLAPHYRLRGSWAQWTATTAATATTTTSLKGNRISTHNIAAVIQDSAATRSAQDSAATRSAQDSAATRSAQDSAATRSAQDSAAIRSADEGEESRYLLGFERDYVEPGPNVNNNLDAPSPQPFPSN</sequence>
<dbReference type="EMBL" id="OZ020101">
    <property type="protein sequence ID" value="CAK9274130.1"/>
    <property type="molecule type" value="Genomic_DNA"/>
</dbReference>
<accession>A0ABP0X4V9</accession>
<feature type="compositionally biased region" description="Basic and acidic residues" evidence="1">
    <location>
        <begin position="164"/>
        <end position="182"/>
    </location>
</feature>
<evidence type="ECO:0008006" key="5">
    <source>
        <dbReference type="Google" id="ProtNLM"/>
    </source>
</evidence>
<proteinExistence type="predicted"/>
<evidence type="ECO:0000313" key="4">
    <source>
        <dbReference type="Proteomes" id="UP001497444"/>
    </source>
</evidence>
<feature type="region of interest" description="Disordered" evidence="1">
    <location>
        <begin position="124"/>
        <end position="203"/>
    </location>
</feature>
<feature type="region of interest" description="Disordered" evidence="1">
    <location>
        <begin position="41"/>
        <end position="77"/>
    </location>
</feature>